<dbReference type="Proteomes" id="UP000515511">
    <property type="component" value="Chromosome"/>
</dbReference>
<keyword evidence="3 6" id="KW-1133">Transmembrane helix</keyword>
<feature type="transmembrane region" description="Helical" evidence="6">
    <location>
        <begin position="360"/>
        <end position="381"/>
    </location>
</feature>
<feature type="transmembrane region" description="Helical" evidence="6">
    <location>
        <begin position="200"/>
        <end position="217"/>
    </location>
</feature>
<keyword evidence="4 6" id="KW-0472">Membrane</keyword>
<dbReference type="InterPro" id="IPR004841">
    <property type="entry name" value="AA-permease/SLC12A_dom"/>
</dbReference>
<feature type="transmembrane region" description="Helical" evidence="6">
    <location>
        <begin position="55"/>
        <end position="74"/>
    </location>
</feature>
<dbReference type="RefSeq" id="WP_185275182.1">
    <property type="nucleotide sequence ID" value="NZ_CP043641.1"/>
</dbReference>
<dbReference type="PANTHER" id="PTHR42770:SF8">
    <property type="entry name" value="PUTRESCINE IMPORTER PUUP"/>
    <property type="match status" value="1"/>
</dbReference>
<evidence type="ECO:0000256" key="3">
    <source>
        <dbReference type="ARBA" id="ARBA00022989"/>
    </source>
</evidence>
<evidence type="ECO:0000313" key="8">
    <source>
        <dbReference type="EMBL" id="QNE35717.1"/>
    </source>
</evidence>
<sequence length="485" mass="50971">MSTAPASASAQPSLARTLRLPSLVLFGLAYMTPLIVLGIFGVVAETTGGASASAYLVALVAMLFTASSYGRMAAAYPVAGSAYTYVRRTIDPRVGFLVGWAVMLDYLFLPMVIWLIGAAYLEAQFPGVPGWVWILGFIIVTTLLNILGIKVADRTNYILMAFQVLVIVVFVGLSIGSVVAHQGAGGLISAGPFVNPTATFQGVTAGAAIAAYSFLGFDAVTTFTEETIEPRKTVPRAILLIALIGGVIFILVSYTTQLVHPGGAFHDSSSAAFDIAITIGGNVFGSIFIAGLVVAQFASGLAAQASAARLMFAMGRDGALPRKVFGEISRRFRSPVVNLVIIGVVGLVAMFLDVATSTSFINFGAFVAFTMVNVSVIVYYFRQRRAGQRHNAVLYLVVPAIGAIITGYLLTRLDINAIVLGLSWLVLGVIVLAIVTKGFRQLPPEISYDEADGDAVEARGDAAPVAASEAAHVHDAAPDPTPARE</sequence>
<feature type="transmembrane region" description="Helical" evidence="6">
    <location>
        <begin position="159"/>
        <end position="180"/>
    </location>
</feature>
<feature type="domain" description="Amino acid permease/ SLC12A" evidence="7">
    <location>
        <begin position="24"/>
        <end position="405"/>
    </location>
</feature>
<feature type="region of interest" description="Disordered" evidence="5">
    <location>
        <begin position="463"/>
        <end position="485"/>
    </location>
</feature>
<dbReference type="GO" id="GO:0016020">
    <property type="term" value="C:membrane"/>
    <property type="evidence" value="ECO:0007669"/>
    <property type="project" value="UniProtKB-SubCell"/>
</dbReference>
<feature type="compositionally biased region" description="Basic and acidic residues" evidence="5">
    <location>
        <begin position="471"/>
        <end position="485"/>
    </location>
</feature>
<evidence type="ECO:0000256" key="4">
    <source>
        <dbReference type="ARBA" id="ARBA00023136"/>
    </source>
</evidence>
<dbReference type="AlphaFoldDB" id="A0A7G6YB52"/>
<accession>A0A7G6YB52</accession>
<evidence type="ECO:0000256" key="2">
    <source>
        <dbReference type="ARBA" id="ARBA00022692"/>
    </source>
</evidence>
<feature type="transmembrane region" description="Helical" evidence="6">
    <location>
        <begin position="275"/>
        <end position="302"/>
    </location>
</feature>
<evidence type="ECO:0000256" key="6">
    <source>
        <dbReference type="SAM" id="Phobius"/>
    </source>
</evidence>
<dbReference type="KEGG" id="lse:F1C12_11670"/>
<feature type="transmembrane region" description="Helical" evidence="6">
    <location>
        <begin position="237"/>
        <end position="255"/>
    </location>
</feature>
<dbReference type="PIRSF" id="PIRSF006060">
    <property type="entry name" value="AA_transporter"/>
    <property type="match status" value="1"/>
</dbReference>
<dbReference type="GO" id="GO:0055085">
    <property type="term" value="P:transmembrane transport"/>
    <property type="evidence" value="ECO:0007669"/>
    <property type="project" value="InterPro"/>
</dbReference>
<evidence type="ECO:0000259" key="7">
    <source>
        <dbReference type="Pfam" id="PF00324"/>
    </source>
</evidence>
<dbReference type="Gene3D" id="1.20.1740.10">
    <property type="entry name" value="Amino acid/polyamine transporter I"/>
    <property type="match status" value="1"/>
</dbReference>
<dbReference type="InterPro" id="IPR050367">
    <property type="entry name" value="APC_superfamily"/>
</dbReference>
<reference evidence="9" key="1">
    <citation type="submission" date="2019-09" db="EMBL/GenBank/DDBJ databases">
        <title>Antimicrobial potential of Antarctic Bacteria.</title>
        <authorList>
            <person name="Benaud N."/>
            <person name="Edwards R.J."/>
            <person name="Ferrari B.C."/>
        </authorList>
    </citation>
    <scope>NUCLEOTIDE SEQUENCE [LARGE SCALE GENOMIC DNA]</scope>
    <source>
        <strain evidence="9">INR9</strain>
    </source>
</reference>
<evidence type="ECO:0000256" key="5">
    <source>
        <dbReference type="SAM" id="MobiDB-lite"/>
    </source>
</evidence>
<feature type="transmembrane region" description="Helical" evidence="6">
    <location>
        <begin position="128"/>
        <end position="147"/>
    </location>
</feature>
<feature type="transmembrane region" description="Helical" evidence="6">
    <location>
        <begin position="393"/>
        <end position="411"/>
    </location>
</feature>
<gene>
    <name evidence="8" type="ORF">F1C12_11670</name>
</gene>
<feature type="transmembrane region" description="Helical" evidence="6">
    <location>
        <begin position="23"/>
        <end position="43"/>
    </location>
</feature>
<dbReference type="PANTHER" id="PTHR42770">
    <property type="entry name" value="AMINO ACID TRANSPORTER-RELATED"/>
    <property type="match status" value="1"/>
</dbReference>
<keyword evidence="2 6" id="KW-0812">Transmembrane</keyword>
<dbReference type="Pfam" id="PF00324">
    <property type="entry name" value="AA_permease"/>
    <property type="match status" value="1"/>
</dbReference>
<name>A0A7G6YB52_9MICO</name>
<proteinExistence type="predicted"/>
<comment type="subcellular location">
    <subcellularLocation>
        <location evidence="1">Membrane</location>
        <topology evidence="1">Multi-pass membrane protein</topology>
    </subcellularLocation>
</comment>
<evidence type="ECO:0000256" key="1">
    <source>
        <dbReference type="ARBA" id="ARBA00004141"/>
    </source>
</evidence>
<feature type="transmembrane region" description="Helical" evidence="6">
    <location>
        <begin position="336"/>
        <end position="354"/>
    </location>
</feature>
<protein>
    <submittedName>
        <fullName evidence="8">APC family permease</fullName>
    </submittedName>
</protein>
<organism evidence="8 9">
    <name type="scientific">Leifsonia shinshuensis</name>
    <dbReference type="NCBI Taxonomy" id="150026"/>
    <lineage>
        <taxon>Bacteria</taxon>
        <taxon>Bacillati</taxon>
        <taxon>Actinomycetota</taxon>
        <taxon>Actinomycetes</taxon>
        <taxon>Micrococcales</taxon>
        <taxon>Microbacteriaceae</taxon>
        <taxon>Leifsonia</taxon>
    </lineage>
</organism>
<evidence type="ECO:0000313" key="9">
    <source>
        <dbReference type="Proteomes" id="UP000515511"/>
    </source>
</evidence>
<feature type="transmembrane region" description="Helical" evidence="6">
    <location>
        <begin position="417"/>
        <end position="435"/>
    </location>
</feature>
<feature type="transmembrane region" description="Helical" evidence="6">
    <location>
        <begin position="94"/>
        <end position="116"/>
    </location>
</feature>
<dbReference type="EMBL" id="CP043641">
    <property type="protein sequence ID" value="QNE35717.1"/>
    <property type="molecule type" value="Genomic_DNA"/>
</dbReference>